<feature type="non-terminal residue" evidence="1">
    <location>
        <position position="1"/>
    </location>
</feature>
<reference evidence="2" key="1">
    <citation type="journal article" date="2014" name="Microb. Cell Fact.">
        <title>Exploiting Issatchenkia orientalis SD108 for succinic acid production.</title>
        <authorList>
            <person name="Xiao H."/>
            <person name="Shao Z."/>
            <person name="Jiang Y."/>
            <person name="Dole S."/>
            <person name="Zhao H."/>
        </authorList>
    </citation>
    <scope>NUCLEOTIDE SEQUENCE [LARGE SCALE GENOMIC DNA]</scope>
    <source>
        <strain evidence="2">SD108</strain>
    </source>
</reference>
<comment type="caution">
    <text evidence="1">The sequence shown here is derived from an EMBL/GenBank/DDBJ whole genome shotgun (WGS) entry which is preliminary data.</text>
</comment>
<organism evidence="1 2">
    <name type="scientific">Pichia kudriavzevii</name>
    <name type="common">Yeast</name>
    <name type="synonym">Issatchenkia orientalis</name>
    <dbReference type="NCBI Taxonomy" id="4909"/>
    <lineage>
        <taxon>Eukaryota</taxon>
        <taxon>Fungi</taxon>
        <taxon>Dikarya</taxon>
        <taxon>Ascomycota</taxon>
        <taxon>Saccharomycotina</taxon>
        <taxon>Pichiomycetes</taxon>
        <taxon>Pichiales</taxon>
        <taxon>Pichiaceae</taxon>
        <taxon>Pichia</taxon>
    </lineage>
</organism>
<proteinExistence type="predicted"/>
<evidence type="ECO:0000313" key="1">
    <source>
        <dbReference type="EMBL" id="KGK34719.1"/>
    </source>
</evidence>
<sequence length="15" mass="1767">ICYMKVLLVVRTLES</sequence>
<gene>
    <name evidence="1" type="ORF">JL09_g6132</name>
</gene>
<accession>A0A099NRN0</accession>
<name>A0A099NRN0_PICKU</name>
<evidence type="ECO:0000313" key="2">
    <source>
        <dbReference type="Proteomes" id="UP000029867"/>
    </source>
</evidence>
<dbReference type="Proteomes" id="UP000029867">
    <property type="component" value="Unassembled WGS sequence"/>
</dbReference>
<protein>
    <submittedName>
        <fullName evidence="1">Uncharacterized protein</fullName>
    </submittedName>
</protein>
<feature type="non-terminal residue" evidence="1">
    <location>
        <position position="15"/>
    </location>
</feature>
<dbReference type="EMBL" id="JQFK01001354">
    <property type="protein sequence ID" value="KGK34719.1"/>
    <property type="molecule type" value="Genomic_DNA"/>
</dbReference>
<dbReference type="HOGENOM" id="CLU_3434859_0_0_1"/>